<proteinExistence type="predicted"/>
<gene>
    <name evidence="2" type="ORF">METZ01_LOCUS347958</name>
</gene>
<accession>A0A382RBK2</accession>
<evidence type="ECO:0000256" key="1">
    <source>
        <dbReference type="SAM" id="MobiDB-lite"/>
    </source>
</evidence>
<feature type="region of interest" description="Disordered" evidence="1">
    <location>
        <begin position="1"/>
        <end position="23"/>
    </location>
</feature>
<sequence length="23" mass="2682">SGSLDAEKYYEQDCTKEAREDDE</sequence>
<name>A0A382RBK2_9ZZZZ</name>
<dbReference type="AlphaFoldDB" id="A0A382RBK2"/>
<protein>
    <submittedName>
        <fullName evidence="2">Uncharacterized protein</fullName>
    </submittedName>
</protein>
<reference evidence="2" key="1">
    <citation type="submission" date="2018-05" db="EMBL/GenBank/DDBJ databases">
        <authorList>
            <person name="Lanie J.A."/>
            <person name="Ng W.-L."/>
            <person name="Kazmierczak K.M."/>
            <person name="Andrzejewski T.M."/>
            <person name="Davidsen T.M."/>
            <person name="Wayne K.J."/>
            <person name="Tettelin H."/>
            <person name="Glass J.I."/>
            <person name="Rusch D."/>
            <person name="Podicherti R."/>
            <person name="Tsui H.-C.T."/>
            <person name="Winkler M.E."/>
        </authorList>
    </citation>
    <scope>NUCLEOTIDE SEQUENCE</scope>
</reference>
<evidence type="ECO:0000313" key="2">
    <source>
        <dbReference type="EMBL" id="SVC95104.1"/>
    </source>
</evidence>
<organism evidence="2">
    <name type="scientific">marine metagenome</name>
    <dbReference type="NCBI Taxonomy" id="408172"/>
    <lineage>
        <taxon>unclassified sequences</taxon>
        <taxon>metagenomes</taxon>
        <taxon>ecological metagenomes</taxon>
    </lineage>
</organism>
<dbReference type="EMBL" id="UINC01120550">
    <property type="protein sequence ID" value="SVC95104.1"/>
    <property type="molecule type" value="Genomic_DNA"/>
</dbReference>
<feature type="non-terminal residue" evidence="2">
    <location>
        <position position="1"/>
    </location>
</feature>